<feature type="transmembrane region" description="Helical" evidence="7">
    <location>
        <begin position="226"/>
        <end position="248"/>
    </location>
</feature>
<gene>
    <name evidence="8" type="ORF">DFP88_103490</name>
</gene>
<name>A0A318SR26_9RHOB</name>
<evidence type="ECO:0000313" key="8">
    <source>
        <dbReference type="EMBL" id="PYE84123.1"/>
    </source>
</evidence>
<accession>A0A318SR26</accession>
<feature type="transmembrane region" description="Helical" evidence="7">
    <location>
        <begin position="110"/>
        <end position="129"/>
    </location>
</feature>
<evidence type="ECO:0000313" key="9">
    <source>
        <dbReference type="Proteomes" id="UP000248311"/>
    </source>
</evidence>
<protein>
    <submittedName>
        <fullName evidence="8">Membrane protein</fullName>
    </submittedName>
</protein>
<dbReference type="EMBL" id="QJTE01000003">
    <property type="protein sequence ID" value="PYE84123.1"/>
    <property type="molecule type" value="Genomic_DNA"/>
</dbReference>
<dbReference type="RefSeq" id="WP_110814690.1">
    <property type="nucleotide sequence ID" value="NZ_QJTE01000003.1"/>
</dbReference>
<evidence type="ECO:0000256" key="6">
    <source>
        <dbReference type="SAM" id="MobiDB-lite"/>
    </source>
</evidence>
<dbReference type="GO" id="GO:0005886">
    <property type="term" value="C:plasma membrane"/>
    <property type="evidence" value="ECO:0007669"/>
    <property type="project" value="UniProtKB-SubCell"/>
</dbReference>
<keyword evidence="3 7" id="KW-0812">Transmembrane</keyword>
<dbReference type="AlphaFoldDB" id="A0A318SR26"/>
<feature type="transmembrane region" description="Helical" evidence="7">
    <location>
        <begin position="195"/>
        <end position="214"/>
    </location>
</feature>
<evidence type="ECO:0000256" key="1">
    <source>
        <dbReference type="ARBA" id="ARBA00004651"/>
    </source>
</evidence>
<evidence type="ECO:0000256" key="3">
    <source>
        <dbReference type="ARBA" id="ARBA00022692"/>
    </source>
</evidence>
<sequence length="380" mass="40654">MTDQTDAGRGTRAEGPTQIPARGWKDILLRVKDEVTRDHVSVVSAGVAFFGLLAIFPAVTAVISIAGWVLDPQEVASQIDSIAALLPQNAASIIQDQIVQVTGGSDTATGFAAILGLVLALYGAMKGMMTLMEGMNIAYDEQEQRGFFRLYLTGFVLTVVMILGVLLAFGAMLVLPAVTTFLPLPAATESLVSWLKWPLLTVLTMLGLSLIYRFGPCREDAQWRWITPGAVIATILWLVGTVAFSIYAQNFGSYNETYGTLGGVIILLTWLWLSSFIVLAGAELNSEMEHQTRRDTTTGAPVPMGARGAIKADTTPEGLSGPDAPKRSMGAEGDDTETAQEGPRRPRGPRPTFAEMVGATVGLAAAGALEKAVRRKGRRR</sequence>
<evidence type="ECO:0000256" key="7">
    <source>
        <dbReference type="SAM" id="Phobius"/>
    </source>
</evidence>
<keyword evidence="9" id="KW-1185">Reference proteome</keyword>
<dbReference type="PANTHER" id="PTHR30213">
    <property type="entry name" value="INNER MEMBRANE PROTEIN YHJD"/>
    <property type="match status" value="1"/>
</dbReference>
<keyword evidence="2" id="KW-1003">Cell membrane</keyword>
<dbReference type="Proteomes" id="UP000248311">
    <property type="component" value="Unassembled WGS sequence"/>
</dbReference>
<dbReference type="NCBIfam" id="TIGR00765">
    <property type="entry name" value="yihY_not_rbn"/>
    <property type="match status" value="1"/>
</dbReference>
<dbReference type="PANTHER" id="PTHR30213:SF0">
    <property type="entry name" value="UPF0761 MEMBRANE PROTEIN YIHY"/>
    <property type="match status" value="1"/>
</dbReference>
<evidence type="ECO:0000256" key="5">
    <source>
        <dbReference type="ARBA" id="ARBA00023136"/>
    </source>
</evidence>
<feature type="transmembrane region" description="Helical" evidence="7">
    <location>
        <begin position="40"/>
        <end position="70"/>
    </location>
</feature>
<feature type="transmembrane region" description="Helical" evidence="7">
    <location>
        <begin position="260"/>
        <end position="284"/>
    </location>
</feature>
<feature type="region of interest" description="Disordered" evidence="6">
    <location>
        <begin position="288"/>
        <end position="355"/>
    </location>
</feature>
<evidence type="ECO:0000256" key="4">
    <source>
        <dbReference type="ARBA" id="ARBA00022989"/>
    </source>
</evidence>
<reference evidence="8 9" key="1">
    <citation type="submission" date="2018-06" db="EMBL/GenBank/DDBJ databases">
        <title>Genomic Encyclopedia of Type Strains, Phase III (KMG-III): the genomes of soil and plant-associated and newly described type strains.</title>
        <authorList>
            <person name="Whitman W."/>
        </authorList>
    </citation>
    <scope>NUCLEOTIDE SEQUENCE [LARGE SCALE GENOMIC DNA]</scope>
    <source>
        <strain evidence="8 9">CECT 9025</strain>
    </source>
</reference>
<proteinExistence type="predicted"/>
<organism evidence="8 9">
    <name type="scientific">Pseudoroseicyclus aestuarii</name>
    <dbReference type="NCBI Taxonomy" id="1795041"/>
    <lineage>
        <taxon>Bacteria</taxon>
        <taxon>Pseudomonadati</taxon>
        <taxon>Pseudomonadota</taxon>
        <taxon>Alphaproteobacteria</taxon>
        <taxon>Rhodobacterales</taxon>
        <taxon>Paracoccaceae</taxon>
        <taxon>Pseudoroseicyclus</taxon>
    </lineage>
</organism>
<feature type="transmembrane region" description="Helical" evidence="7">
    <location>
        <begin position="150"/>
        <end position="175"/>
    </location>
</feature>
<dbReference type="OrthoDB" id="9781030at2"/>
<evidence type="ECO:0000256" key="2">
    <source>
        <dbReference type="ARBA" id="ARBA00022475"/>
    </source>
</evidence>
<keyword evidence="4 7" id="KW-1133">Transmembrane helix</keyword>
<keyword evidence="5 7" id="KW-0472">Membrane</keyword>
<comment type="caution">
    <text evidence="8">The sequence shown here is derived from an EMBL/GenBank/DDBJ whole genome shotgun (WGS) entry which is preliminary data.</text>
</comment>
<dbReference type="Pfam" id="PF03631">
    <property type="entry name" value="Virul_fac_BrkB"/>
    <property type="match status" value="1"/>
</dbReference>
<comment type="subcellular location">
    <subcellularLocation>
        <location evidence="1">Cell membrane</location>
        <topology evidence="1">Multi-pass membrane protein</topology>
    </subcellularLocation>
</comment>
<dbReference type="InterPro" id="IPR017039">
    <property type="entry name" value="Virul_fac_BrkB"/>
</dbReference>